<dbReference type="PANTHER" id="PTHR34216">
    <property type="match status" value="1"/>
</dbReference>
<dbReference type="EMBL" id="JBHSAM010000020">
    <property type="protein sequence ID" value="MFC4099497.1"/>
    <property type="molecule type" value="Genomic_DNA"/>
</dbReference>
<protein>
    <submittedName>
        <fullName evidence="3">Polysaccharide deacetylase family protein</fullName>
        <ecNumber evidence="3">3.-.-.-</ecNumber>
    </submittedName>
</protein>
<dbReference type="InterPro" id="IPR011330">
    <property type="entry name" value="Glyco_hydro/deAcase_b/a-brl"/>
</dbReference>
<name>A0ABV8JX32_9BACL</name>
<dbReference type="PROSITE" id="PS51677">
    <property type="entry name" value="NODB"/>
    <property type="match status" value="1"/>
</dbReference>
<keyword evidence="1" id="KW-0732">Signal</keyword>
<reference evidence="4" key="1">
    <citation type="journal article" date="2019" name="Int. J. Syst. Evol. Microbiol.">
        <title>The Global Catalogue of Microorganisms (GCM) 10K type strain sequencing project: providing services to taxonomists for standard genome sequencing and annotation.</title>
        <authorList>
            <consortium name="The Broad Institute Genomics Platform"/>
            <consortium name="The Broad Institute Genome Sequencing Center for Infectious Disease"/>
            <person name="Wu L."/>
            <person name="Ma J."/>
        </authorList>
    </citation>
    <scope>NUCLEOTIDE SEQUENCE [LARGE SCALE GENOMIC DNA]</scope>
    <source>
        <strain evidence="4">IBRC-M 10987</strain>
    </source>
</reference>
<dbReference type="SUPFAM" id="SSF88713">
    <property type="entry name" value="Glycoside hydrolase/deacetylase"/>
    <property type="match status" value="1"/>
</dbReference>
<gene>
    <name evidence="3" type="ORF">ACFOZ8_07505</name>
</gene>
<keyword evidence="4" id="KW-1185">Reference proteome</keyword>
<dbReference type="GO" id="GO:0016787">
    <property type="term" value="F:hydrolase activity"/>
    <property type="evidence" value="ECO:0007669"/>
    <property type="project" value="UniProtKB-KW"/>
</dbReference>
<evidence type="ECO:0000256" key="1">
    <source>
        <dbReference type="ARBA" id="ARBA00022729"/>
    </source>
</evidence>
<dbReference type="Gene3D" id="3.20.20.370">
    <property type="entry name" value="Glycoside hydrolase/deacetylase"/>
    <property type="match status" value="1"/>
</dbReference>
<dbReference type="Proteomes" id="UP001595715">
    <property type="component" value="Unassembled WGS sequence"/>
</dbReference>
<dbReference type="CDD" id="cd10969">
    <property type="entry name" value="CE4_Ecf1_like_5s"/>
    <property type="match status" value="1"/>
</dbReference>
<dbReference type="InterPro" id="IPR051398">
    <property type="entry name" value="Polysacch_Deacetylase"/>
</dbReference>
<dbReference type="InterPro" id="IPR002509">
    <property type="entry name" value="NODB_dom"/>
</dbReference>
<dbReference type="EC" id="3.-.-.-" evidence="3"/>
<dbReference type="PANTHER" id="PTHR34216:SF7">
    <property type="entry name" value="POLY-BETA-1,6-N-ACETYL-D-GLUCOSAMINE N-DEACETYLASE"/>
    <property type="match status" value="1"/>
</dbReference>
<feature type="domain" description="NodB homology" evidence="2">
    <location>
        <begin position="192"/>
        <end position="390"/>
    </location>
</feature>
<comment type="caution">
    <text evidence="3">The sequence shown here is derived from an EMBL/GenBank/DDBJ whole genome shotgun (WGS) entry which is preliminary data.</text>
</comment>
<dbReference type="RefSeq" id="WP_377718193.1">
    <property type="nucleotide sequence ID" value="NZ_JBHSAM010000020.1"/>
</dbReference>
<sequence length="390" mass="43472">MKSKVSLMLAILLLLLFPYGRKAVAIHTYFNGWEAKLPHPPIEQSGSVYLPLDDAAPRFGLVPERTPGGVALRAKQTPSGTLNVTREELLERKGLLYFPVRKLNGFANYTVDWNARTHRLSIASDGVRYRTEMDGLPILMYHHFQTDLDSSTIVHPKALEKQLAALATSGYTTLSAAEAQQYLKGERLFPKKPVYLTFDDGYESNYTLAYPLLRKYNAKATIFVIASTMRSGAGGPTDDQAAPKLTWGQIAEMSATGLVDIQSHTYDLHRKGKVRGSDVERGLVTAPAYVGKQPETKAAYEQKVLDDFILSKTMIERHTHRPVFVLCYPFGDYSMASEEIARQAGFTMTLLVKPGINYPGSRPSTLRLKRINITNADVDEAFLKKLDPAR</sequence>
<dbReference type="Pfam" id="PF01522">
    <property type="entry name" value="Polysacc_deac_1"/>
    <property type="match status" value="1"/>
</dbReference>
<accession>A0ABV8JX32</accession>
<proteinExistence type="predicted"/>
<evidence type="ECO:0000313" key="4">
    <source>
        <dbReference type="Proteomes" id="UP001595715"/>
    </source>
</evidence>
<organism evidence="3 4">
    <name type="scientific">Paenibacillus xanthanilyticus</name>
    <dbReference type="NCBI Taxonomy" id="1783531"/>
    <lineage>
        <taxon>Bacteria</taxon>
        <taxon>Bacillati</taxon>
        <taxon>Bacillota</taxon>
        <taxon>Bacilli</taxon>
        <taxon>Bacillales</taxon>
        <taxon>Paenibacillaceae</taxon>
        <taxon>Paenibacillus</taxon>
    </lineage>
</organism>
<evidence type="ECO:0000313" key="3">
    <source>
        <dbReference type="EMBL" id="MFC4099497.1"/>
    </source>
</evidence>
<evidence type="ECO:0000259" key="2">
    <source>
        <dbReference type="PROSITE" id="PS51677"/>
    </source>
</evidence>
<keyword evidence="3" id="KW-0378">Hydrolase</keyword>